<protein>
    <submittedName>
        <fullName evidence="2">Tetratricopeptide repeat protein 14</fullName>
    </submittedName>
</protein>
<name>A0A4D9E7Q0_9SAUR</name>
<feature type="region of interest" description="Disordered" evidence="1">
    <location>
        <begin position="23"/>
        <end position="45"/>
    </location>
</feature>
<keyword evidence="3" id="KW-1185">Reference proteome</keyword>
<evidence type="ECO:0000313" key="3">
    <source>
        <dbReference type="Proteomes" id="UP000297703"/>
    </source>
</evidence>
<proteinExistence type="predicted"/>
<reference evidence="2 3" key="1">
    <citation type="submission" date="2019-04" db="EMBL/GenBank/DDBJ databases">
        <title>Draft genome of the big-headed turtle Platysternon megacephalum.</title>
        <authorList>
            <person name="Gong S."/>
        </authorList>
    </citation>
    <scope>NUCLEOTIDE SEQUENCE [LARGE SCALE GENOMIC DNA]</scope>
    <source>
        <strain evidence="2">DO16091913</strain>
        <tissue evidence="2">Muscle</tissue>
    </source>
</reference>
<dbReference type="EMBL" id="QXTE01000168">
    <property type="protein sequence ID" value="TFK03053.1"/>
    <property type="molecule type" value="Genomic_DNA"/>
</dbReference>
<dbReference type="AlphaFoldDB" id="A0A4D9E7Q0"/>
<reference evidence="2 3" key="2">
    <citation type="submission" date="2019-04" db="EMBL/GenBank/DDBJ databases">
        <title>The genome sequence of big-headed turtle.</title>
        <authorList>
            <person name="Gong S."/>
        </authorList>
    </citation>
    <scope>NUCLEOTIDE SEQUENCE [LARGE SCALE GENOMIC DNA]</scope>
    <source>
        <strain evidence="2">DO16091913</strain>
        <tissue evidence="2">Muscle</tissue>
    </source>
</reference>
<comment type="caution">
    <text evidence="2">The sequence shown here is derived from an EMBL/GenBank/DDBJ whole genome shotgun (WGS) entry which is preliminary data.</text>
</comment>
<gene>
    <name evidence="2" type="ORF">DR999_PMT14550</name>
</gene>
<accession>A0A4D9E7Q0</accession>
<sequence length="77" mass="8044">MHSEIPRVSADCAGAAEIGARVSQRAQARGEQVQRGINPTQAQKYFAPPPARDVIIAAASSIRLGDNSFAGRGGARL</sequence>
<evidence type="ECO:0000313" key="2">
    <source>
        <dbReference type="EMBL" id="TFK03053.1"/>
    </source>
</evidence>
<evidence type="ECO:0000256" key="1">
    <source>
        <dbReference type="SAM" id="MobiDB-lite"/>
    </source>
</evidence>
<organism evidence="2 3">
    <name type="scientific">Platysternon megacephalum</name>
    <name type="common">big-headed turtle</name>
    <dbReference type="NCBI Taxonomy" id="55544"/>
    <lineage>
        <taxon>Eukaryota</taxon>
        <taxon>Metazoa</taxon>
        <taxon>Chordata</taxon>
        <taxon>Craniata</taxon>
        <taxon>Vertebrata</taxon>
        <taxon>Euteleostomi</taxon>
        <taxon>Archelosauria</taxon>
        <taxon>Testudinata</taxon>
        <taxon>Testudines</taxon>
        <taxon>Cryptodira</taxon>
        <taxon>Durocryptodira</taxon>
        <taxon>Testudinoidea</taxon>
        <taxon>Platysternidae</taxon>
        <taxon>Platysternon</taxon>
    </lineage>
</organism>
<dbReference type="Proteomes" id="UP000297703">
    <property type="component" value="Unassembled WGS sequence"/>
</dbReference>